<dbReference type="GO" id="GO:0050660">
    <property type="term" value="F:flavin adenine dinucleotide binding"/>
    <property type="evidence" value="ECO:0007669"/>
    <property type="project" value="InterPro"/>
</dbReference>
<accession>A0A560BY56</accession>
<dbReference type="SMART" id="SM01091">
    <property type="entry name" value="CorC_HlyC"/>
    <property type="match status" value="1"/>
</dbReference>
<keyword evidence="7 9" id="KW-0129">CBS domain</keyword>
<dbReference type="PROSITE" id="PS51371">
    <property type="entry name" value="CBS"/>
    <property type="match status" value="2"/>
</dbReference>
<comment type="subcellular location">
    <subcellularLocation>
        <location evidence="1">Cell membrane</location>
        <topology evidence="1">Multi-pass membrane protein</topology>
    </subcellularLocation>
</comment>
<dbReference type="InterPro" id="IPR002550">
    <property type="entry name" value="CNNM"/>
</dbReference>
<name>A0A560BY56_AZOBR</name>
<dbReference type="CDD" id="cd04590">
    <property type="entry name" value="CBS_pair_CorC_HlyC_assoc"/>
    <property type="match status" value="1"/>
</dbReference>
<dbReference type="SMART" id="SM00116">
    <property type="entry name" value="CBS"/>
    <property type="match status" value="2"/>
</dbReference>
<dbReference type="Pfam" id="PF03471">
    <property type="entry name" value="CorC_HlyC"/>
    <property type="match status" value="1"/>
</dbReference>
<dbReference type="Pfam" id="PF00571">
    <property type="entry name" value="CBS"/>
    <property type="match status" value="2"/>
</dbReference>
<proteinExistence type="inferred from homology"/>
<feature type="transmembrane region" description="Helical" evidence="11">
    <location>
        <begin position="58"/>
        <end position="81"/>
    </location>
</feature>
<feature type="transmembrane region" description="Helical" evidence="11">
    <location>
        <begin position="6"/>
        <end position="27"/>
    </location>
</feature>
<evidence type="ECO:0000256" key="2">
    <source>
        <dbReference type="ARBA" id="ARBA00006446"/>
    </source>
</evidence>
<dbReference type="RefSeq" id="WP_145689436.1">
    <property type="nucleotide sequence ID" value="NZ_VITH01000015.1"/>
</dbReference>
<dbReference type="GO" id="GO:0005886">
    <property type="term" value="C:plasma membrane"/>
    <property type="evidence" value="ECO:0007669"/>
    <property type="project" value="UniProtKB-SubCell"/>
</dbReference>
<evidence type="ECO:0000313" key="14">
    <source>
        <dbReference type="EMBL" id="TWA77547.1"/>
    </source>
</evidence>
<dbReference type="InterPro" id="IPR044751">
    <property type="entry name" value="Ion_transp-like_CBS"/>
</dbReference>
<dbReference type="EMBL" id="VITH01000015">
    <property type="protein sequence ID" value="TWA77547.1"/>
    <property type="molecule type" value="Genomic_DNA"/>
</dbReference>
<dbReference type="Gene3D" id="3.30.465.10">
    <property type="match status" value="1"/>
</dbReference>
<keyword evidence="4 10" id="KW-0812">Transmembrane</keyword>
<feature type="domain" description="CBS" evidence="12">
    <location>
        <begin position="281"/>
        <end position="338"/>
    </location>
</feature>
<feature type="transmembrane region" description="Helical" evidence="11">
    <location>
        <begin position="144"/>
        <end position="167"/>
    </location>
</feature>
<dbReference type="FunFam" id="3.30.465.10:FF:000023">
    <property type="entry name" value="Magnesium and cobalt transporter"/>
    <property type="match status" value="1"/>
</dbReference>
<dbReference type="PROSITE" id="PS51846">
    <property type="entry name" value="CNNM"/>
    <property type="match status" value="1"/>
</dbReference>
<feature type="domain" description="CBS" evidence="12">
    <location>
        <begin position="218"/>
        <end position="277"/>
    </location>
</feature>
<dbReference type="Gene3D" id="3.10.580.10">
    <property type="entry name" value="CBS-domain"/>
    <property type="match status" value="1"/>
</dbReference>
<feature type="domain" description="CNNM transmembrane" evidence="13">
    <location>
        <begin position="1"/>
        <end position="199"/>
    </location>
</feature>
<keyword evidence="3" id="KW-1003">Cell membrane</keyword>
<keyword evidence="6 10" id="KW-1133">Transmembrane helix</keyword>
<organism evidence="14 15">
    <name type="scientific">Azospirillum brasilense</name>
    <dbReference type="NCBI Taxonomy" id="192"/>
    <lineage>
        <taxon>Bacteria</taxon>
        <taxon>Pseudomonadati</taxon>
        <taxon>Pseudomonadota</taxon>
        <taxon>Alphaproteobacteria</taxon>
        <taxon>Rhodospirillales</taxon>
        <taxon>Azospirillaceae</taxon>
        <taxon>Azospirillum</taxon>
    </lineage>
</organism>
<dbReference type="InterPro" id="IPR000644">
    <property type="entry name" value="CBS_dom"/>
</dbReference>
<comment type="caution">
    <text evidence="14">The sequence shown here is derived from an EMBL/GenBank/DDBJ whole genome shotgun (WGS) entry which is preliminary data.</text>
</comment>
<keyword evidence="8 10" id="KW-0472">Membrane</keyword>
<evidence type="ECO:0000256" key="7">
    <source>
        <dbReference type="ARBA" id="ARBA00023122"/>
    </source>
</evidence>
<dbReference type="InterPro" id="IPR046342">
    <property type="entry name" value="CBS_dom_sf"/>
</dbReference>
<evidence type="ECO:0000256" key="8">
    <source>
        <dbReference type="ARBA" id="ARBA00023136"/>
    </source>
</evidence>
<evidence type="ECO:0000256" key="9">
    <source>
        <dbReference type="PROSITE-ProRule" id="PRU00703"/>
    </source>
</evidence>
<dbReference type="InterPro" id="IPR016169">
    <property type="entry name" value="FAD-bd_PCMH_sub2"/>
</dbReference>
<dbReference type="PANTHER" id="PTHR43099">
    <property type="entry name" value="UPF0053 PROTEIN YRKA"/>
    <property type="match status" value="1"/>
</dbReference>
<evidence type="ECO:0000259" key="13">
    <source>
        <dbReference type="PROSITE" id="PS51846"/>
    </source>
</evidence>
<dbReference type="PANTHER" id="PTHR43099:SF5">
    <property type="entry name" value="HLYC_CORC FAMILY TRANSPORTER"/>
    <property type="match status" value="1"/>
</dbReference>
<feature type="transmembrane region" description="Helical" evidence="11">
    <location>
        <begin position="101"/>
        <end position="123"/>
    </location>
</feature>
<dbReference type="AlphaFoldDB" id="A0A560BY56"/>
<comment type="similarity">
    <text evidence="2">Belongs to the UPF0053 family. Hemolysin C subfamily.</text>
</comment>
<keyword evidence="5" id="KW-0677">Repeat</keyword>
<dbReference type="InterPro" id="IPR051676">
    <property type="entry name" value="UPF0053_domain"/>
</dbReference>
<dbReference type="InterPro" id="IPR036318">
    <property type="entry name" value="FAD-bd_PCMH-like_sf"/>
</dbReference>
<reference evidence="14 15" key="1">
    <citation type="submission" date="2019-06" db="EMBL/GenBank/DDBJ databases">
        <title>Genomic Encyclopedia of Type Strains, Phase IV (KMG-V): Genome sequencing to study the core and pangenomes of soil and plant-associated prokaryotes.</title>
        <authorList>
            <person name="Whitman W."/>
        </authorList>
    </citation>
    <scope>NUCLEOTIDE SEQUENCE [LARGE SCALE GENOMIC DNA]</scope>
    <source>
        <strain evidence="14 15">BR 11650</strain>
    </source>
</reference>
<dbReference type="SUPFAM" id="SSF54631">
    <property type="entry name" value="CBS-domain pair"/>
    <property type="match status" value="1"/>
</dbReference>
<evidence type="ECO:0000259" key="12">
    <source>
        <dbReference type="PROSITE" id="PS51371"/>
    </source>
</evidence>
<dbReference type="SUPFAM" id="SSF56176">
    <property type="entry name" value="FAD-binding/transporter-associated domain-like"/>
    <property type="match status" value="1"/>
</dbReference>
<dbReference type="Pfam" id="PF01595">
    <property type="entry name" value="CNNM"/>
    <property type="match status" value="1"/>
</dbReference>
<evidence type="ECO:0000256" key="3">
    <source>
        <dbReference type="ARBA" id="ARBA00022475"/>
    </source>
</evidence>
<dbReference type="InterPro" id="IPR005170">
    <property type="entry name" value="Transptr-assoc_dom"/>
</dbReference>
<evidence type="ECO:0000313" key="15">
    <source>
        <dbReference type="Proteomes" id="UP000318529"/>
    </source>
</evidence>
<evidence type="ECO:0000256" key="6">
    <source>
        <dbReference type="ARBA" id="ARBA00022989"/>
    </source>
</evidence>
<evidence type="ECO:0000256" key="10">
    <source>
        <dbReference type="PROSITE-ProRule" id="PRU01193"/>
    </source>
</evidence>
<sequence>MLSFEIAIIVALTLLNGVFAMSELAVVSSRKARLQSMADQGNGGARMALRLIDDPSRFLSTVQIGITMVGVVAGAYGGATLGDRLGQWLDSFPALAGRGELLGVGGVLVVITYSSIVLGELIPKRIALKSPERVASLIAPPMRLLSRIAAPFVWLLGASTDLLLRLLGLQGAREESVTEEEVRSMISEGTQTGVFAPAEKEMIDGVLRLADRTVRTIMIPRPDVTWLDLGKTQAEQLAAIRAGGHSRYPVCRGELDELVGVLHTRDLVESLVEGRPFDLEAQVVRPLVVHDGTPILKLLELMKTSGHHLAVVVDEYGSIEGIVTLTDILETIAGDLPEAGEAMETAAVRREDGSWLVEGWMPVDEFEDTVGLRGVRGTGDFHTVAGLVLHHLGHVPVAGEAFEWEGVRIEVVDMDGRRIDKLLVVPRPVPSAGADE</sequence>
<evidence type="ECO:0000256" key="4">
    <source>
        <dbReference type="ARBA" id="ARBA00022692"/>
    </source>
</evidence>
<protein>
    <submittedName>
        <fullName evidence="14">Putative hemolysin</fullName>
    </submittedName>
</protein>
<evidence type="ECO:0000256" key="1">
    <source>
        <dbReference type="ARBA" id="ARBA00004651"/>
    </source>
</evidence>
<gene>
    <name evidence="14" type="ORF">FBZ83_11525</name>
</gene>
<evidence type="ECO:0000256" key="5">
    <source>
        <dbReference type="ARBA" id="ARBA00022737"/>
    </source>
</evidence>
<evidence type="ECO:0000256" key="11">
    <source>
        <dbReference type="SAM" id="Phobius"/>
    </source>
</evidence>
<dbReference type="Proteomes" id="UP000318529">
    <property type="component" value="Unassembled WGS sequence"/>
</dbReference>